<evidence type="ECO:0000313" key="1">
    <source>
        <dbReference type="EMBL" id="JAH28895.1"/>
    </source>
</evidence>
<name>A0A0E9RKC2_ANGAN</name>
<protein>
    <submittedName>
        <fullName evidence="1">Uncharacterized protein</fullName>
    </submittedName>
</protein>
<sequence length="28" mass="3101">MMLYTGYHHSPLGGSACPRMWCLVQGGF</sequence>
<dbReference type="EMBL" id="GBXM01079682">
    <property type="protein sequence ID" value="JAH28895.1"/>
    <property type="molecule type" value="Transcribed_RNA"/>
</dbReference>
<reference evidence="1" key="2">
    <citation type="journal article" date="2015" name="Fish Shellfish Immunol.">
        <title>Early steps in the European eel (Anguilla anguilla)-Vibrio vulnificus interaction in the gills: Role of the RtxA13 toxin.</title>
        <authorList>
            <person name="Callol A."/>
            <person name="Pajuelo D."/>
            <person name="Ebbesson L."/>
            <person name="Teles M."/>
            <person name="MacKenzie S."/>
            <person name="Amaro C."/>
        </authorList>
    </citation>
    <scope>NUCLEOTIDE SEQUENCE</scope>
</reference>
<proteinExistence type="predicted"/>
<reference evidence="1" key="1">
    <citation type="submission" date="2014-11" db="EMBL/GenBank/DDBJ databases">
        <authorList>
            <person name="Amaro Gonzalez C."/>
        </authorList>
    </citation>
    <scope>NUCLEOTIDE SEQUENCE</scope>
</reference>
<accession>A0A0E9RKC2</accession>
<organism evidence="1">
    <name type="scientific">Anguilla anguilla</name>
    <name type="common">European freshwater eel</name>
    <name type="synonym">Muraena anguilla</name>
    <dbReference type="NCBI Taxonomy" id="7936"/>
    <lineage>
        <taxon>Eukaryota</taxon>
        <taxon>Metazoa</taxon>
        <taxon>Chordata</taxon>
        <taxon>Craniata</taxon>
        <taxon>Vertebrata</taxon>
        <taxon>Euteleostomi</taxon>
        <taxon>Actinopterygii</taxon>
        <taxon>Neopterygii</taxon>
        <taxon>Teleostei</taxon>
        <taxon>Anguilliformes</taxon>
        <taxon>Anguillidae</taxon>
        <taxon>Anguilla</taxon>
    </lineage>
</organism>
<dbReference type="AlphaFoldDB" id="A0A0E9RKC2"/>